<feature type="signal peptide" evidence="2">
    <location>
        <begin position="1"/>
        <end position="28"/>
    </location>
</feature>
<dbReference type="PROSITE" id="PS51257">
    <property type="entry name" value="PROKAR_LIPOPROTEIN"/>
    <property type="match status" value="1"/>
</dbReference>
<keyword evidence="4" id="KW-1185">Reference proteome</keyword>
<dbReference type="Pfam" id="PF02321">
    <property type="entry name" value="OEP"/>
    <property type="match status" value="2"/>
</dbReference>
<comment type="similarity">
    <text evidence="1 2">Belongs to the outer membrane factor (OMF) (TC 1.B.17) family.</text>
</comment>
<dbReference type="NCBIfam" id="TIGR01845">
    <property type="entry name" value="outer_NodT"/>
    <property type="match status" value="1"/>
</dbReference>
<sequence length="463" mass="49294">MTPVSLKIGSTPSVMKLVATLVMSLAMAGCSLNPPTRNAQPVPELPQNWQSAQSESAIDGWASQLADPQLTILVKEAVQANPSLAASRATLRRFAALARISSADGKPQLSLSAGSQRGRSNELTSTGHNLQLNVSWELDLFQRIANQNSASQQDYLASEADLQSAQLTIAASVARSWFNLQQAVAQKRLALQRRDSRNISLELVQARYNRGLGNIGDVHLAKSTLASADAEVASRQQALDAAVLSLESLLGRYPAGQIKAAGALPNLPDVLPAGIPSELMTRRPDLLAAQARLAAADSRLAAAHAARFPSISLTAAAGGRSNEFSDIFSSQGLLWNLAGNLTAPIINGGRLKANQQANQAAAEIAEASYNNSLLSALTEVETALSAEQHLRTQQAAYQVALEQSRAAETRTKEQYGRGLTDYLNLLEAQRSADQAEQQLVVVTTQLLINRIDLYSALGARALP</sequence>
<evidence type="ECO:0000256" key="1">
    <source>
        <dbReference type="ARBA" id="ARBA00007613"/>
    </source>
</evidence>
<evidence type="ECO:0008006" key="5">
    <source>
        <dbReference type="Google" id="ProtNLM"/>
    </source>
</evidence>
<name>A0A2V1GYG4_9GAMM</name>
<dbReference type="AlphaFoldDB" id="A0A2V1GYG4"/>
<dbReference type="Proteomes" id="UP000244906">
    <property type="component" value="Unassembled WGS sequence"/>
</dbReference>
<dbReference type="Gene3D" id="2.20.200.10">
    <property type="entry name" value="Outer membrane efflux proteins (OEP)"/>
    <property type="match status" value="1"/>
</dbReference>
<dbReference type="InterPro" id="IPR003423">
    <property type="entry name" value="OMP_efflux"/>
</dbReference>
<keyword evidence="2" id="KW-0449">Lipoprotein</keyword>
<proteinExistence type="inferred from homology"/>
<organism evidence="3 4">
    <name type="scientific">Pelagibaculum spongiae</name>
    <dbReference type="NCBI Taxonomy" id="2080658"/>
    <lineage>
        <taxon>Bacteria</taxon>
        <taxon>Pseudomonadati</taxon>
        <taxon>Pseudomonadota</taxon>
        <taxon>Gammaproteobacteria</taxon>
        <taxon>Oceanospirillales</taxon>
        <taxon>Pelagibaculum</taxon>
    </lineage>
</organism>
<dbReference type="RefSeq" id="WP_116687910.1">
    <property type="nucleotide sequence ID" value="NZ_CAWNYD010000006.1"/>
</dbReference>
<evidence type="ECO:0000256" key="2">
    <source>
        <dbReference type="RuleBase" id="RU362097"/>
    </source>
</evidence>
<dbReference type="PANTHER" id="PTHR30203:SF32">
    <property type="entry name" value="CATION EFFLUX SYSTEM PROTEIN CUSC"/>
    <property type="match status" value="1"/>
</dbReference>
<dbReference type="PANTHER" id="PTHR30203">
    <property type="entry name" value="OUTER MEMBRANE CATION EFFLUX PROTEIN"/>
    <property type="match status" value="1"/>
</dbReference>
<keyword evidence="2" id="KW-0732">Signal</keyword>
<keyword evidence="2" id="KW-0564">Palmitate</keyword>
<keyword evidence="2" id="KW-0812">Transmembrane</keyword>
<feature type="chain" id="PRO_5015799218" description="Transporter" evidence="2">
    <location>
        <begin position="29"/>
        <end position="463"/>
    </location>
</feature>
<evidence type="ECO:0000313" key="3">
    <source>
        <dbReference type="EMBL" id="PVZ67714.1"/>
    </source>
</evidence>
<dbReference type="SUPFAM" id="SSF56954">
    <property type="entry name" value="Outer membrane efflux proteins (OEP)"/>
    <property type="match status" value="1"/>
</dbReference>
<dbReference type="OrthoDB" id="9770517at2"/>
<dbReference type="Gene3D" id="1.20.1600.10">
    <property type="entry name" value="Outer membrane efflux proteins (OEP)"/>
    <property type="match status" value="1"/>
</dbReference>
<keyword evidence="2" id="KW-1134">Transmembrane beta strand</keyword>
<dbReference type="GO" id="GO:0009279">
    <property type="term" value="C:cell outer membrane"/>
    <property type="evidence" value="ECO:0007669"/>
    <property type="project" value="UniProtKB-SubCell"/>
</dbReference>
<accession>A0A2V1GYG4</accession>
<reference evidence="3 4" key="1">
    <citation type="submission" date="2018-04" db="EMBL/GenBank/DDBJ databases">
        <title>Thalassorhabdus spongiae gen. nov., sp. nov., isolated from a marine sponge in South-West Iceland.</title>
        <authorList>
            <person name="Knobloch S."/>
            <person name="Daussin A."/>
            <person name="Johannsson R."/>
            <person name="Marteinsson V.T."/>
        </authorList>
    </citation>
    <scope>NUCLEOTIDE SEQUENCE [LARGE SCALE GENOMIC DNA]</scope>
    <source>
        <strain evidence="3 4">Hp12</strain>
    </source>
</reference>
<comment type="caution">
    <text evidence="3">The sequence shown here is derived from an EMBL/GenBank/DDBJ whole genome shotgun (WGS) entry which is preliminary data.</text>
</comment>
<gene>
    <name evidence="3" type="ORF">DC094_14870</name>
</gene>
<keyword evidence="2" id="KW-0472">Membrane</keyword>
<protein>
    <recommendedName>
        <fullName evidence="5">Transporter</fullName>
    </recommendedName>
</protein>
<dbReference type="InterPro" id="IPR010131">
    <property type="entry name" value="MdtP/NodT-like"/>
</dbReference>
<comment type="subcellular location">
    <subcellularLocation>
        <location evidence="2">Cell outer membrane</location>
        <topology evidence="2">Lipid-anchor</topology>
    </subcellularLocation>
</comment>
<dbReference type="EMBL" id="QDDL01000006">
    <property type="protein sequence ID" value="PVZ67714.1"/>
    <property type="molecule type" value="Genomic_DNA"/>
</dbReference>
<dbReference type="GO" id="GO:0015562">
    <property type="term" value="F:efflux transmembrane transporter activity"/>
    <property type="evidence" value="ECO:0007669"/>
    <property type="project" value="InterPro"/>
</dbReference>
<evidence type="ECO:0000313" key="4">
    <source>
        <dbReference type="Proteomes" id="UP000244906"/>
    </source>
</evidence>